<gene>
    <name evidence="2" type="ORF">MERR_LOCUS49869</name>
</gene>
<dbReference type="Proteomes" id="UP000467841">
    <property type="component" value="Unassembled WGS sequence"/>
</dbReference>
<sequence>MSLLLSQPSKLCFRKPVFVRSSSLHSNGFSSSSSFMYVDPCGGDDLGKLVIRRAGDITPLEKKLPLKEMGTIGSSNGWLATLKDGVVGLQEVDLNLNTSDPKRITLPPLVTVPHCQTLIVNNVVMSSSSPEEEDCVVAIKFLGNQLSFCRPAQSNSEWINIRIAHPCFSSSTVMFSKKDDMFRIPGSGGHIIGSWDLRTQMNTTKFQRFRFKKIPNLTKPSKTLLDSCYKSEHLVESRATGETFLVKQYKKTAEIVDDGIARMKTEAVMVFKLDSQGNAVYTQDIGDLCIFLTKFEPFCVPSSIFPDLCPNHVKILDVDETTIVNLADQTWNCYYNKKKID</sequence>
<reference evidence="2" key="1">
    <citation type="submission" date="2020-01" db="EMBL/GenBank/DDBJ databases">
        <authorList>
            <person name="Mishra B."/>
        </authorList>
    </citation>
    <scope>NUCLEOTIDE SEQUENCE [LARGE SCALE GENOMIC DNA]</scope>
</reference>
<name>A0A6D2L7I5_9BRAS</name>
<protein>
    <recommendedName>
        <fullName evidence="1">KIB1-4 beta-propeller domain-containing protein</fullName>
    </recommendedName>
</protein>
<evidence type="ECO:0000313" key="2">
    <source>
        <dbReference type="EMBL" id="CAA7062633.1"/>
    </source>
</evidence>
<feature type="domain" description="KIB1-4 beta-propeller" evidence="1">
    <location>
        <begin position="65"/>
        <end position="320"/>
    </location>
</feature>
<comment type="caution">
    <text evidence="2">The sequence shown here is derived from an EMBL/GenBank/DDBJ whole genome shotgun (WGS) entry which is preliminary data.</text>
</comment>
<dbReference type="InterPro" id="IPR005174">
    <property type="entry name" value="KIB1-4_b-propeller"/>
</dbReference>
<keyword evidence="3" id="KW-1185">Reference proteome</keyword>
<dbReference type="PANTHER" id="PTHR31681:SF54">
    <property type="entry name" value="DUF295 DOMAIN-CONTAINING PROTEIN-RELATED"/>
    <property type="match status" value="1"/>
</dbReference>
<dbReference type="PANTHER" id="PTHR31681">
    <property type="entry name" value="C2H2-LIKE ZINC FINGER PROTEIN"/>
    <property type="match status" value="1"/>
</dbReference>
<dbReference type="Pfam" id="PF03478">
    <property type="entry name" value="Beta-prop_KIB1-4"/>
    <property type="match status" value="1"/>
</dbReference>
<dbReference type="EMBL" id="CACVBM020001940">
    <property type="protein sequence ID" value="CAA7062633.1"/>
    <property type="molecule type" value="Genomic_DNA"/>
</dbReference>
<accession>A0A6D2L7I5</accession>
<dbReference type="AlphaFoldDB" id="A0A6D2L7I5"/>
<organism evidence="2 3">
    <name type="scientific">Microthlaspi erraticum</name>
    <dbReference type="NCBI Taxonomy" id="1685480"/>
    <lineage>
        <taxon>Eukaryota</taxon>
        <taxon>Viridiplantae</taxon>
        <taxon>Streptophyta</taxon>
        <taxon>Embryophyta</taxon>
        <taxon>Tracheophyta</taxon>
        <taxon>Spermatophyta</taxon>
        <taxon>Magnoliopsida</taxon>
        <taxon>eudicotyledons</taxon>
        <taxon>Gunneridae</taxon>
        <taxon>Pentapetalae</taxon>
        <taxon>rosids</taxon>
        <taxon>malvids</taxon>
        <taxon>Brassicales</taxon>
        <taxon>Brassicaceae</taxon>
        <taxon>Coluteocarpeae</taxon>
        <taxon>Microthlaspi</taxon>
    </lineage>
</organism>
<evidence type="ECO:0000313" key="3">
    <source>
        <dbReference type="Proteomes" id="UP000467841"/>
    </source>
</evidence>
<evidence type="ECO:0000259" key="1">
    <source>
        <dbReference type="Pfam" id="PF03478"/>
    </source>
</evidence>
<proteinExistence type="predicted"/>
<dbReference type="OrthoDB" id="1023354at2759"/>